<comment type="caution">
    <text evidence="1">The sequence shown here is derived from an EMBL/GenBank/DDBJ whole genome shotgun (WGS) entry which is preliminary data.</text>
</comment>
<keyword evidence="2" id="KW-1185">Reference proteome</keyword>
<protein>
    <recommendedName>
        <fullName evidence="3">Transcription factor domain-containing protein</fullName>
    </recommendedName>
</protein>
<organism evidence="1 2">
    <name type="scientific">Fusarium coffeatum</name>
    <dbReference type="NCBI Taxonomy" id="231269"/>
    <lineage>
        <taxon>Eukaryota</taxon>
        <taxon>Fungi</taxon>
        <taxon>Dikarya</taxon>
        <taxon>Ascomycota</taxon>
        <taxon>Pezizomycotina</taxon>
        <taxon>Sordariomycetes</taxon>
        <taxon>Hypocreomycetidae</taxon>
        <taxon>Hypocreales</taxon>
        <taxon>Nectriaceae</taxon>
        <taxon>Fusarium</taxon>
        <taxon>Fusarium incarnatum-equiseti species complex</taxon>
    </lineage>
</organism>
<dbReference type="EMBL" id="QKXC01000099">
    <property type="protein sequence ID" value="RBR21689.1"/>
    <property type="molecule type" value="Genomic_DNA"/>
</dbReference>
<name>A0A366RX89_9HYPO</name>
<dbReference type="Proteomes" id="UP000253153">
    <property type="component" value="Unassembled WGS sequence"/>
</dbReference>
<dbReference type="RefSeq" id="XP_031017013.1">
    <property type="nucleotide sequence ID" value="XM_031158936.1"/>
</dbReference>
<proteinExistence type="predicted"/>
<evidence type="ECO:0000313" key="2">
    <source>
        <dbReference type="Proteomes" id="UP000253153"/>
    </source>
</evidence>
<evidence type="ECO:0008006" key="3">
    <source>
        <dbReference type="Google" id="ProtNLM"/>
    </source>
</evidence>
<dbReference type="AlphaFoldDB" id="A0A366RX89"/>
<dbReference type="GeneID" id="41994232"/>
<evidence type="ECO:0000313" key="1">
    <source>
        <dbReference type="EMBL" id="RBR21689.1"/>
    </source>
</evidence>
<sequence length="397" mass="44979">MERIERPIGTQFLTFPFPVPMTKIASKAIYDFFTFTINQIYPTQMGFDIEQYKMRWLEIMFLSKPAYECSLALIQSSNETYLGAGYGCPKSLSCLSQTLDTLAKRLNSSDALSDGTLSIVMALINHEQVAGHYADAEAHVQGMKKIVDLRGGLDKIEDDAVATKICRTDILFTLQQGGQPLFHRNRMAEMRAILLSRGFTLKSNPDVKSPQIQQLDGTLREAFSDLLGVCNLFNKHIEKKPLDVIEFQEILVSVCYRLMGFRTLNESRLIQDIDSAYHIGLLVFLMSTFWNNHQSRLAKPGLIAACIRHALKMADGGFAFWLLMLGGISVPKGDDQEWMITRLREEASRIGVVTWKDARDCLTKFPWMTVIHDESGQRLWDKVRSVEMELSNGVMTN</sequence>
<accession>A0A366RX89</accession>
<dbReference type="OrthoDB" id="4158087at2759"/>
<dbReference type="PANTHER" id="PTHR37540:SF9">
    <property type="entry name" value="ZN(2)-C6 FUNGAL-TYPE DOMAIN-CONTAINING PROTEIN"/>
    <property type="match status" value="1"/>
</dbReference>
<reference evidence="1 2" key="1">
    <citation type="submission" date="2018-06" db="EMBL/GenBank/DDBJ databases">
        <title>Fusarium incarnatum-equiseti species complex species 28.</title>
        <authorList>
            <person name="Gardiner D.M."/>
        </authorList>
    </citation>
    <scope>NUCLEOTIDE SEQUENCE [LARGE SCALE GENOMIC DNA]</scope>
    <source>
        <strain evidence="1 2">FIESC_28</strain>
    </source>
</reference>
<dbReference type="PANTHER" id="PTHR37540">
    <property type="entry name" value="TRANSCRIPTION FACTOR (ACR-2), PUTATIVE-RELATED-RELATED"/>
    <property type="match status" value="1"/>
</dbReference>
<gene>
    <name evidence="1" type="ORF">FIESC28_04789</name>
</gene>